<dbReference type="InterPro" id="IPR036322">
    <property type="entry name" value="WD40_repeat_dom_sf"/>
</dbReference>
<reference evidence="2 3" key="1">
    <citation type="journal article" date="2011" name="Genome Biol. Evol.">
        <title>Complete nucleomorph genome sequence of the nonphotosynthetic alga Cryptomonas paramecium reveals a core nucleomorph gene set.</title>
        <authorList>
            <person name="Tanifuji G."/>
            <person name="Onodera N.T."/>
            <person name="Wheeler T.J."/>
            <person name="Dlutek M."/>
            <person name="Donaher N."/>
            <person name="Archibald J.M."/>
        </authorList>
    </citation>
    <scope>NUCLEOTIDE SEQUENCE [LARGE SCALE GENOMIC DNA]</scope>
    <source>
        <strain evidence="2 3">CCAP977/2A</strain>
    </source>
</reference>
<accession>F2HI34</accession>
<feature type="transmembrane region" description="Helical" evidence="1">
    <location>
        <begin position="188"/>
        <end position="207"/>
    </location>
</feature>
<sequence length="353" mass="41464">MSVFIRFSEYNFQDCIEISNTFSNIFNKYLFFQNIHRFYQVSNVRSKNVFLLQDFQSIWNILCLNDYAKKNLLVITTKVLFFGSKVHSGDFFEIWECDFIKNSKKKGLIYISFMGEIWDIKWYKNSKNIPILIVCYGSVLFFINLPFLHPQFVSLSKGLCFIPLVNIYQWKINTDEFDIVSGDIHGNIIIYNFYFGLSVIHILYNLIQKIPTSTVKIFPYDNSFKKARFVIAAGYDGFVKIWDLNMPNNSITEISFPKRRITDISINLSDTETGVLWLGVENGFLLHWNIISNKLCHVELGNQGSTWVIIKKSKYLFFIGEDGVVFFIKANFLSSQKTFFLNFKHIFFLMYII</sequence>
<keyword evidence="1" id="KW-0472">Membrane</keyword>
<feature type="transmembrane region" description="Helical" evidence="1">
    <location>
        <begin position="129"/>
        <end position="148"/>
    </location>
</feature>
<keyword evidence="2" id="KW-0542">Nucleomorph</keyword>
<dbReference type="InterPro" id="IPR015943">
    <property type="entry name" value="WD40/YVTN_repeat-like_dom_sf"/>
</dbReference>
<dbReference type="EMBL" id="CP002173">
    <property type="protein sequence ID" value="AEA38980.1"/>
    <property type="molecule type" value="Genomic_DNA"/>
</dbReference>
<proteinExistence type="predicted"/>
<geneLocation type="nucleomorph" evidence="2"/>
<dbReference type="Gene3D" id="2.130.10.10">
    <property type="entry name" value="YVTN repeat-like/Quinoprotein amine dehydrogenase"/>
    <property type="match status" value="1"/>
</dbReference>
<keyword evidence="1" id="KW-0812">Transmembrane</keyword>
<keyword evidence="1" id="KW-1133">Transmembrane helix</keyword>
<dbReference type="AlphaFoldDB" id="F2HI34"/>
<dbReference type="SUPFAM" id="SSF50978">
    <property type="entry name" value="WD40 repeat-like"/>
    <property type="match status" value="1"/>
</dbReference>
<evidence type="ECO:0000313" key="2">
    <source>
        <dbReference type="EMBL" id="AEA38980.1"/>
    </source>
</evidence>
<organism evidence="2 3">
    <name type="scientific">Cryptomonas paramaecium</name>
    <dbReference type="NCBI Taxonomy" id="2898"/>
    <lineage>
        <taxon>Eukaryota</taxon>
        <taxon>Cryptophyceae</taxon>
        <taxon>Cryptomonadales</taxon>
        <taxon>Cryptomonadaceae</taxon>
        <taxon>Cryptomonas</taxon>
    </lineage>
</organism>
<evidence type="ECO:0000313" key="3">
    <source>
        <dbReference type="Proteomes" id="UP000243423"/>
    </source>
</evidence>
<evidence type="ECO:0000256" key="1">
    <source>
        <dbReference type="SAM" id="Phobius"/>
    </source>
</evidence>
<name>F2HI34_9CRYP</name>
<gene>
    <name evidence="2" type="ORF">CPARA_2gp322</name>
</gene>
<dbReference type="GeneID" id="10447224"/>
<dbReference type="RefSeq" id="XP_003239878.1">
    <property type="nucleotide sequence ID" value="XM_003239830.1"/>
</dbReference>
<protein>
    <submittedName>
        <fullName evidence="2">Uncharacterized protein</fullName>
    </submittedName>
</protein>
<dbReference type="Proteomes" id="UP000243423">
    <property type="component" value="Nucleomorph 2"/>
</dbReference>